<organism evidence="1 2">
    <name type="scientific">Peronosclerospora sorghi</name>
    <dbReference type="NCBI Taxonomy" id="230839"/>
    <lineage>
        <taxon>Eukaryota</taxon>
        <taxon>Sar</taxon>
        <taxon>Stramenopiles</taxon>
        <taxon>Oomycota</taxon>
        <taxon>Peronosporomycetes</taxon>
        <taxon>Peronosporales</taxon>
        <taxon>Peronosporaceae</taxon>
        <taxon>Peronosclerospora</taxon>
    </lineage>
</organism>
<protein>
    <submittedName>
        <fullName evidence="1">Uncharacterized protein</fullName>
    </submittedName>
</protein>
<gene>
    <name evidence="1" type="ORF">PsorP6_000513</name>
</gene>
<reference evidence="1 2" key="1">
    <citation type="journal article" date="2022" name="bioRxiv">
        <title>The genome of the oomycete Peronosclerospora sorghi, a cosmopolitan pathogen of maize and sorghum, is inflated with dispersed pseudogenes.</title>
        <authorList>
            <person name="Fletcher K."/>
            <person name="Martin F."/>
            <person name="Isakeit T."/>
            <person name="Cavanaugh K."/>
            <person name="Magill C."/>
            <person name="Michelmore R."/>
        </authorList>
    </citation>
    <scope>NUCLEOTIDE SEQUENCE [LARGE SCALE GENOMIC DNA]</scope>
    <source>
        <strain evidence="1">P6</strain>
    </source>
</reference>
<keyword evidence="2" id="KW-1185">Reference proteome</keyword>
<proteinExistence type="predicted"/>
<evidence type="ECO:0000313" key="1">
    <source>
        <dbReference type="EMBL" id="KAI9921237.1"/>
    </source>
</evidence>
<dbReference type="EMBL" id="CM047580">
    <property type="protein sequence ID" value="KAI9921237.1"/>
    <property type="molecule type" value="Genomic_DNA"/>
</dbReference>
<dbReference type="Proteomes" id="UP001163321">
    <property type="component" value="Chromosome 1"/>
</dbReference>
<evidence type="ECO:0000313" key="2">
    <source>
        <dbReference type="Proteomes" id="UP001163321"/>
    </source>
</evidence>
<sequence length="269" mass="30015">MTSAPAPDGCWAGRALPSCVRGQGEEAPRASLRAEMDNRQAQGDEDAGLLLARTQATGSTDPLACLCCCKLKRLGHSYILHERWNGKLLLVGPHWVGVVCTVGILFLSTGMFLIQHVALMPWYDTLVTLGLCGMTLYYLFQTTCSDPGIVQSEEGKEVSLPHDEVDKKRQDQIVEMQSGQPSRHPSRTRYCDLCSIDQDRSMEHCEDCGVCIAGYDHHCPWMGKCIGRGNIHAFKMFNVSWVVYVAFVLFISITSTDWRESTRQTLQRP</sequence>
<comment type="caution">
    <text evidence="1">The sequence shown here is derived from an EMBL/GenBank/DDBJ whole genome shotgun (WGS) entry which is preliminary data.</text>
</comment>
<name>A0ACC0WS92_9STRA</name>
<accession>A0ACC0WS92</accession>